<dbReference type="Proteomes" id="UP000019471">
    <property type="component" value="Unassembled WGS sequence"/>
</dbReference>
<dbReference type="EMBL" id="AMGX01000003">
    <property type="protein sequence ID" value="EXJ74370.1"/>
    <property type="molecule type" value="Genomic_DNA"/>
</dbReference>
<dbReference type="STRING" id="1182543.W9XAM5"/>
<feature type="compositionally biased region" description="Basic and acidic residues" evidence="1">
    <location>
        <begin position="258"/>
        <end position="269"/>
    </location>
</feature>
<feature type="compositionally biased region" description="Gly residues" evidence="1">
    <location>
        <begin position="375"/>
        <end position="402"/>
    </location>
</feature>
<feature type="compositionally biased region" description="Low complexity" evidence="1">
    <location>
        <begin position="62"/>
        <end position="71"/>
    </location>
</feature>
<proteinExistence type="predicted"/>
<feature type="compositionally biased region" description="Low complexity" evidence="1">
    <location>
        <begin position="90"/>
        <end position="104"/>
    </location>
</feature>
<feature type="compositionally biased region" description="Polar residues" evidence="1">
    <location>
        <begin position="211"/>
        <end position="226"/>
    </location>
</feature>
<comment type="caution">
    <text evidence="2">The sequence shown here is derived from an EMBL/GenBank/DDBJ whole genome shotgun (WGS) entry which is preliminary data.</text>
</comment>
<sequence length="432" mass="47136">MSNSKVAADFDAIIQADRQRKKNEALANEIFGRNKANKSTPRSASKGSSKTPDLASRITKRSSSVTSTGSSRNNLFSTPSRPASATPQNARSSRLASALESSQANIISSQQKPRGPGLSIKGKAGPFVVEASNFAPGTTAADIESALQGETVDENGVSGMLSCRLVKTSPVVVAELVFTEKQMAEQIISTYHNQKADGRILRLSLKGTGPGSISTSQSNQPDTSSAPEAVLPETQPQPSNESTMEDADMETEGAASNDNRRNRESRNAEADVQDGPYGFEEPQASDTHARHTERRREDDRRDRDRNYDRDRDRDRDHDHDQERERERERDRDRDRDLERDRDRYDRRDSRPAGPSSYRRGDRPDTYNSRPSHYGNGVGGAPGPGRGMFGGGAQGPFPRGGGRMYSDEMMRGGRRGGGPGGFGPGGYPRRGGY</sequence>
<feature type="compositionally biased region" description="Polar residues" evidence="1">
    <location>
        <begin position="37"/>
        <end position="51"/>
    </location>
</feature>
<evidence type="ECO:0000313" key="2">
    <source>
        <dbReference type="EMBL" id="EXJ74370.1"/>
    </source>
</evidence>
<accession>W9XAM5</accession>
<gene>
    <name evidence="2" type="ORF">A1O5_02666</name>
</gene>
<evidence type="ECO:0000256" key="1">
    <source>
        <dbReference type="SAM" id="MobiDB-lite"/>
    </source>
</evidence>
<feature type="compositionally biased region" description="Basic and acidic residues" evidence="1">
    <location>
        <begin position="287"/>
        <end position="350"/>
    </location>
</feature>
<feature type="region of interest" description="Disordered" evidence="1">
    <location>
        <begin position="1"/>
        <end position="121"/>
    </location>
</feature>
<reference evidence="2 3" key="1">
    <citation type="submission" date="2013-03" db="EMBL/GenBank/DDBJ databases">
        <title>The Genome Sequence of Cladophialophora psammophila CBS 110553.</title>
        <authorList>
            <consortium name="The Broad Institute Genomics Platform"/>
            <person name="Cuomo C."/>
            <person name="de Hoog S."/>
            <person name="Gorbushina A."/>
            <person name="Walker B."/>
            <person name="Young S.K."/>
            <person name="Zeng Q."/>
            <person name="Gargeya S."/>
            <person name="Fitzgerald M."/>
            <person name="Haas B."/>
            <person name="Abouelleil A."/>
            <person name="Allen A.W."/>
            <person name="Alvarado L."/>
            <person name="Arachchi H.M."/>
            <person name="Berlin A.M."/>
            <person name="Chapman S.B."/>
            <person name="Gainer-Dewar J."/>
            <person name="Goldberg J."/>
            <person name="Griggs A."/>
            <person name="Gujja S."/>
            <person name="Hansen M."/>
            <person name="Howarth C."/>
            <person name="Imamovic A."/>
            <person name="Ireland A."/>
            <person name="Larimer J."/>
            <person name="McCowan C."/>
            <person name="Murphy C."/>
            <person name="Pearson M."/>
            <person name="Poon T.W."/>
            <person name="Priest M."/>
            <person name="Roberts A."/>
            <person name="Saif S."/>
            <person name="Shea T."/>
            <person name="Sisk P."/>
            <person name="Sykes S."/>
            <person name="Wortman J."/>
            <person name="Nusbaum C."/>
            <person name="Birren B."/>
        </authorList>
    </citation>
    <scope>NUCLEOTIDE SEQUENCE [LARGE SCALE GENOMIC DNA]</scope>
    <source>
        <strain evidence="2 3">CBS 110553</strain>
    </source>
</reference>
<feature type="region of interest" description="Disordered" evidence="1">
    <location>
        <begin position="204"/>
        <end position="432"/>
    </location>
</feature>
<dbReference type="AlphaFoldDB" id="W9XAM5"/>
<keyword evidence="3" id="KW-1185">Reference proteome</keyword>
<organism evidence="2 3">
    <name type="scientific">Cladophialophora psammophila CBS 110553</name>
    <dbReference type="NCBI Taxonomy" id="1182543"/>
    <lineage>
        <taxon>Eukaryota</taxon>
        <taxon>Fungi</taxon>
        <taxon>Dikarya</taxon>
        <taxon>Ascomycota</taxon>
        <taxon>Pezizomycotina</taxon>
        <taxon>Eurotiomycetes</taxon>
        <taxon>Chaetothyriomycetidae</taxon>
        <taxon>Chaetothyriales</taxon>
        <taxon>Herpotrichiellaceae</taxon>
        <taxon>Cladophialophora</taxon>
    </lineage>
</organism>
<protein>
    <recommendedName>
        <fullName evidence="4">RRM domain-containing protein</fullName>
    </recommendedName>
</protein>
<evidence type="ECO:0000313" key="3">
    <source>
        <dbReference type="Proteomes" id="UP000019471"/>
    </source>
</evidence>
<name>W9XAM5_9EURO</name>
<dbReference type="eggNOG" id="ENOG502SBWH">
    <property type="taxonomic scope" value="Eukaryota"/>
</dbReference>
<dbReference type="OrthoDB" id="5374349at2759"/>
<feature type="compositionally biased region" description="Polar residues" evidence="1">
    <location>
        <begin position="72"/>
        <end position="89"/>
    </location>
</feature>
<dbReference type="GeneID" id="19187397"/>
<dbReference type="RefSeq" id="XP_007741470.1">
    <property type="nucleotide sequence ID" value="XM_007743280.1"/>
</dbReference>
<evidence type="ECO:0008006" key="4">
    <source>
        <dbReference type="Google" id="ProtNLM"/>
    </source>
</evidence>
<dbReference type="HOGENOM" id="CLU_744010_0_0_1"/>
<feature type="compositionally biased region" description="Gly residues" evidence="1">
    <location>
        <begin position="414"/>
        <end position="432"/>
    </location>
</feature>